<dbReference type="EMBL" id="QXGK01000012">
    <property type="protein sequence ID" value="RSX55414.1"/>
    <property type="molecule type" value="Genomic_DNA"/>
</dbReference>
<feature type="compositionally biased region" description="Low complexity" evidence="4">
    <location>
        <begin position="1089"/>
        <end position="1098"/>
    </location>
</feature>
<protein>
    <submittedName>
        <fullName evidence="8">Beta-N-acetylglucosaminidase</fullName>
    </submittedName>
</protein>
<dbReference type="SUPFAM" id="SSF51445">
    <property type="entry name" value="(Trans)glycosidases"/>
    <property type="match status" value="1"/>
</dbReference>
<evidence type="ECO:0000256" key="6">
    <source>
        <dbReference type="SAM" id="SignalP"/>
    </source>
</evidence>
<comment type="similarity">
    <text evidence="3">Belongs to the glycosyl hydrolase 84 family.</text>
</comment>
<dbReference type="InterPro" id="IPR017853">
    <property type="entry name" value="GH"/>
</dbReference>
<dbReference type="InterPro" id="IPR011496">
    <property type="entry name" value="O-GlcNAcase_cat"/>
</dbReference>
<dbReference type="GO" id="GO:0015929">
    <property type="term" value="F:hexosaminidase activity"/>
    <property type="evidence" value="ECO:0007669"/>
    <property type="project" value="UniProtKB-ARBA"/>
</dbReference>
<feature type="chain" id="PRO_5039202870" evidence="6">
    <location>
        <begin position="35"/>
        <end position="1179"/>
    </location>
</feature>
<keyword evidence="9" id="KW-1185">Reference proteome</keyword>
<organism evidence="8 9">
    <name type="scientific">Bifidobacterium samirii</name>
    <dbReference type="NCBI Taxonomy" id="2306974"/>
    <lineage>
        <taxon>Bacteria</taxon>
        <taxon>Bacillati</taxon>
        <taxon>Actinomycetota</taxon>
        <taxon>Actinomycetes</taxon>
        <taxon>Bifidobacteriales</taxon>
        <taxon>Bifidobacteriaceae</taxon>
        <taxon>Bifidobacterium</taxon>
    </lineage>
</organism>
<dbReference type="Pfam" id="PF02838">
    <property type="entry name" value="Glyco_hydro_20b"/>
    <property type="match status" value="1"/>
</dbReference>
<evidence type="ECO:0000259" key="7">
    <source>
        <dbReference type="PROSITE" id="PS52009"/>
    </source>
</evidence>
<dbReference type="Pfam" id="PF07555">
    <property type="entry name" value="NAGidase"/>
    <property type="match status" value="1"/>
</dbReference>
<keyword evidence="2" id="KW-0326">Glycosidase</keyword>
<dbReference type="Gene3D" id="3.30.379.10">
    <property type="entry name" value="Chitobiase/beta-hexosaminidase domain 2-like"/>
    <property type="match status" value="1"/>
</dbReference>
<accession>A0A430FRC6</accession>
<dbReference type="Gene3D" id="1.20.1270.90">
    <property type="entry name" value="AF1782-like"/>
    <property type="match status" value="2"/>
</dbReference>
<comment type="caution">
    <text evidence="3">Lacks conserved residue(s) required for the propagation of feature annotation.</text>
</comment>
<evidence type="ECO:0000256" key="1">
    <source>
        <dbReference type="ARBA" id="ARBA00022801"/>
    </source>
</evidence>
<feature type="compositionally biased region" description="Low complexity" evidence="4">
    <location>
        <begin position="1107"/>
        <end position="1131"/>
    </location>
</feature>
<feature type="region of interest" description="Disordered" evidence="4">
    <location>
        <begin position="1089"/>
        <end position="1151"/>
    </location>
</feature>
<keyword evidence="5" id="KW-0812">Transmembrane</keyword>
<dbReference type="PROSITE" id="PS52009">
    <property type="entry name" value="GH84"/>
    <property type="match status" value="1"/>
</dbReference>
<evidence type="ECO:0000256" key="5">
    <source>
        <dbReference type="SAM" id="Phobius"/>
    </source>
</evidence>
<dbReference type="Gene3D" id="2.60.120.260">
    <property type="entry name" value="Galactose-binding domain-like"/>
    <property type="match status" value="1"/>
</dbReference>
<evidence type="ECO:0000256" key="4">
    <source>
        <dbReference type="SAM" id="MobiDB-lite"/>
    </source>
</evidence>
<dbReference type="GO" id="GO:0005975">
    <property type="term" value="P:carbohydrate metabolic process"/>
    <property type="evidence" value="ECO:0007669"/>
    <property type="project" value="UniProtKB-ARBA"/>
</dbReference>
<dbReference type="RefSeq" id="WP_125968584.1">
    <property type="nucleotide sequence ID" value="NZ_QXGK01000012.1"/>
</dbReference>
<dbReference type="InterPro" id="IPR015882">
    <property type="entry name" value="HEX_bac_N"/>
</dbReference>
<gene>
    <name evidence="8" type="ORF">D2E24_1318</name>
</gene>
<comment type="caution">
    <text evidence="8">The sequence shown here is derived from an EMBL/GenBank/DDBJ whole genome shotgun (WGS) entry which is preliminary data.</text>
</comment>
<keyword evidence="6" id="KW-0732">Signal</keyword>
<feature type="signal peptide" evidence="6">
    <location>
        <begin position="1"/>
        <end position="34"/>
    </location>
</feature>
<dbReference type="Gene3D" id="1.20.58.460">
    <property type="entry name" value="Hyaluronidase post-catalytic domain-like"/>
    <property type="match status" value="1"/>
</dbReference>
<dbReference type="PANTHER" id="PTHR13170:SF16">
    <property type="entry name" value="PROTEIN O-GLCNACASE"/>
    <property type="match status" value="1"/>
</dbReference>
<keyword evidence="1" id="KW-0378">Hydrolase</keyword>
<proteinExistence type="inferred from homology"/>
<dbReference type="PANTHER" id="PTHR13170">
    <property type="entry name" value="O-GLCNACASE"/>
    <property type="match status" value="1"/>
</dbReference>
<evidence type="ECO:0000313" key="9">
    <source>
        <dbReference type="Proteomes" id="UP000287470"/>
    </source>
</evidence>
<dbReference type="SUPFAM" id="SSF140657">
    <property type="entry name" value="Hyaluronidase post-catalytic domain-like"/>
    <property type="match status" value="1"/>
</dbReference>
<feature type="domain" description="GH84" evidence="7">
    <location>
        <begin position="209"/>
        <end position="504"/>
    </location>
</feature>
<dbReference type="SUPFAM" id="SSF55545">
    <property type="entry name" value="beta-N-acetylhexosaminidase-like domain"/>
    <property type="match status" value="1"/>
</dbReference>
<dbReference type="GO" id="GO:1901135">
    <property type="term" value="P:carbohydrate derivative metabolic process"/>
    <property type="evidence" value="ECO:0007669"/>
    <property type="project" value="UniProtKB-ARBA"/>
</dbReference>
<evidence type="ECO:0000256" key="2">
    <source>
        <dbReference type="ARBA" id="ARBA00023295"/>
    </source>
</evidence>
<reference evidence="8 9" key="1">
    <citation type="submission" date="2018-09" db="EMBL/GenBank/DDBJ databases">
        <title>Characterization of the phylogenetic diversity of five novel species belonging to the genus Bifidobacterium.</title>
        <authorList>
            <person name="Lugli G.A."/>
            <person name="Duranti S."/>
            <person name="Milani C."/>
        </authorList>
    </citation>
    <scope>NUCLEOTIDE SEQUENCE [LARGE SCALE GENOMIC DNA]</scope>
    <source>
        <strain evidence="8 9">2033B</strain>
    </source>
</reference>
<dbReference type="OrthoDB" id="9760892at2"/>
<name>A0A430FRC6_9BIFI</name>
<feature type="compositionally biased region" description="Low complexity" evidence="4">
    <location>
        <begin position="1138"/>
        <end position="1147"/>
    </location>
</feature>
<dbReference type="AlphaFoldDB" id="A0A430FRC6"/>
<dbReference type="Proteomes" id="UP000287470">
    <property type="component" value="Unassembled WGS sequence"/>
</dbReference>
<dbReference type="Gene3D" id="3.20.20.80">
    <property type="entry name" value="Glycosidases"/>
    <property type="match status" value="1"/>
</dbReference>
<dbReference type="InterPro" id="IPR029018">
    <property type="entry name" value="Hex-like_dom2"/>
</dbReference>
<feature type="transmembrane region" description="Helical" evidence="5">
    <location>
        <begin position="1155"/>
        <end position="1175"/>
    </location>
</feature>
<keyword evidence="5" id="KW-0472">Membrane</keyword>
<evidence type="ECO:0000256" key="3">
    <source>
        <dbReference type="PROSITE-ProRule" id="PRU01353"/>
    </source>
</evidence>
<sequence length="1179" mass="127188">MVTHPHHPRGIMRRAVTVVAALAMGASFAAPAMALDDAGIQPGEAVPATGQYKIYPGVQHIDYGDGAVIVGDAATTVVEPDVDADTRARLTEVLDVKGVAAQESAAVPDGANGLNVLVGINGSGGVVDAYAKALVASGELDIDADTFEKTDSYVLSVLPGTQGRADTVMVLGRDTDAAFYGLTTLYQIVQQVSGNKLTALTVADWADVKSRGFIEGYYGSPWSTQDRVNLMTWGGYYKMNTYVYAPKDDPLHRNDWRTSYTQEQIDDEIRPQAEAGNRSKVRFVYAIAPFHDADAARGKQFRFDTEEHYQEDLQVLKGRYQQVIDAGVRQIALLADDSTDWGRVYGNEQTYVRLTQDLTDWLHELQQERNEDGTTTYEGLKDTLLYCPALYSYTGGGESWYDKFPANVQIVMTGRRTFGSATPEFAKEFKENTGRAPFMWVNWPCSDMNRNTSYQYLVMGGQNNFLKPGAASGAFDGIMLNPMQQSEPSKVGIFLAADYSWKLWQTEDEGRQAWEDSFSYVEHNSPVSTPGSRALRDLSMNMRILNDGGIDGRHDDADYDAANKWWINQESIDYTGRDDVREALGALKTKLDAGTATVADLSSAKRIYSRLAAAAKTYRADHGDQNLFDQVEPWIGFWDDITEAALDYIASIRASLTGDETAAQEAATKGQEALTRSDTHTIADYYQKNKPAQGGLVVVRPTVLSLKSYATTLLQHDTPAPAPSEATLTTSDVHAAYWNAHVDPKAVTDGDDTTFFWMQSDSGDCVDAGATVTVTYAAPFRSDTIRFVQAAPNLDAIVNGTVEYQTADGSWVKAGDIDADTTTEDVPGLTGNDRAVIATFTLPSAVTVKAVRVTNTTKTNKWWKLYDLSAVESATPGPVDKTELNKAIADAEAIDVSGWTDDTKAVLDAALATARDYAKDDSIVTDAQIDAAVAALQAAMNGTARYTGMTLEQLEADRIANGDGTYTATSYAAYDAAYQRFAVALEYYAGDLTEQEGADLAAAYEAAKAALQKTDNSTPDQPVQLDKTELNEAIKRAEEKDLDLYTDESAAKVEETLAEARKLAADDAQTTQEEIDRAATALNAAIDALTEKPGNPDTPDQPDQPDTPDQPGDPDTPGTPGTSDKPGTSDGKPGKPGKPGTSDTGGKLSATGSSVMPIAAVAAMLALAAGAALAMRRRA</sequence>
<evidence type="ECO:0000313" key="8">
    <source>
        <dbReference type="EMBL" id="RSX55414.1"/>
    </source>
</evidence>
<keyword evidence="5" id="KW-1133">Transmembrane helix</keyword>
<dbReference type="InterPro" id="IPR051822">
    <property type="entry name" value="Glycosyl_Hydrolase_84"/>
</dbReference>